<evidence type="ECO:0000313" key="2">
    <source>
        <dbReference type="Proteomes" id="UP000054624"/>
    </source>
</evidence>
<accession>A0A158DIN3</accession>
<dbReference type="EMBL" id="FCOI02000043">
    <property type="protein sequence ID" value="SAK94479.1"/>
    <property type="molecule type" value="Genomic_DNA"/>
</dbReference>
<reference evidence="2" key="1">
    <citation type="submission" date="2016-01" db="EMBL/GenBank/DDBJ databases">
        <authorList>
            <person name="Peeters Charlotte."/>
        </authorList>
    </citation>
    <scope>NUCLEOTIDE SEQUENCE [LARGE SCALE GENOMIC DNA]</scope>
</reference>
<keyword evidence="2" id="KW-1185">Reference proteome</keyword>
<proteinExistence type="predicted"/>
<dbReference type="AlphaFoldDB" id="A0A158DIN3"/>
<protein>
    <submittedName>
        <fullName evidence="1">Uncharacterized protein</fullName>
    </submittedName>
</protein>
<name>A0A158DIN3_9BURK</name>
<dbReference type="Proteomes" id="UP000054624">
    <property type="component" value="Unassembled WGS sequence"/>
</dbReference>
<gene>
    <name evidence="1" type="ORF">AWB76_07019</name>
</gene>
<sequence>MDYLKTRLSDASAAAFDRTYAACRHAFEVSVRTLVMSTRRYIRLLLLPAAAIKGFSYEGSLVDPCRSREGALPYAYRLSRIRL</sequence>
<dbReference type="STRING" id="1777137.AWB76_07019"/>
<organism evidence="1 2">
    <name type="scientific">Caballeronia temeraria</name>
    <dbReference type="NCBI Taxonomy" id="1777137"/>
    <lineage>
        <taxon>Bacteria</taxon>
        <taxon>Pseudomonadati</taxon>
        <taxon>Pseudomonadota</taxon>
        <taxon>Betaproteobacteria</taxon>
        <taxon>Burkholderiales</taxon>
        <taxon>Burkholderiaceae</taxon>
        <taxon>Caballeronia</taxon>
    </lineage>
</organism>
<evidence type="ECO:0000313" key="1">
    <source>
        <dbReference type="EMBL" id="SAK94479.1"/>
    </source>
</evidence>